<dbReference type="InterPro" id="IPR002347">
    <property type="entry name" value="SDR_fam"/>
</dbReference>
<dbReference type="Gene3D" id="3.40.50.720">
    <property type="entry name" value="NAD(P)-binding Rossmann-like Domain"/>
    <property type="match status" value="1"/>
</dbReference>
<dbReference type="FunFam" id="3.40.50.720:FF:000374">
    <property type="entry name" value="3-oxoacyl-(Acyl-carrier-protein) reductase"/>
    <property type="match status" value="1"/>
</dbReference>
<sequence length="267" mass="28598">MARIGAAIVRNLASKGCNIIVNYATEKSDQAAADICNELRTNHGVKAISVRADISKREECQKIVDAANAHFANPETGKAQLDILVHNAGLGYVGKLEEVTEADFYTMYSVNVLGPILLTQLFVPYLPTDRSGRIVMISSINSKIGTVATTLYSGTKGALEATARVMCRELAERATVNIINPGPVMTDMYLKVSEDVKQSLAQWNPITPLAPVRSTDSPEVQELGRRLGGRAAYDHEIAGMVAILCSPEAGWCTGSLISANGGLTFSI</sequence>
<protein>
    <recommendedName>
        <fullName evidence="2">3-oxoacyl-[acyl-carrier-protein] reductase</fullName>
        <ecNumber evidence="2">1.1.1.100</ecNumber>
    </recommendedName>
</protein>
<dbReference type="AlphaFoldDB" id="A0AAX6MGG4"/>
<dbReference type="GO" id="GO:0004316">
    <property type="term" value="F:3-oxoacyl-[acyl-carrier-protein] reductase (NADPH) activity"/>
    <property type="evidence" value="ECO:0007669"/>
    <property type="project" value="UniProtKB-EC"/>
</dbReference>
<keyword evidence="3" id="KW-0521">NADP</keyword>
<evidence type="ECO:0000256" key="5">
    <source>
        <dbReference type="ARBA" id="ARBA00048508"/>
    </source>
</evidence>
<accession>A0AAX6MGG4</accession>
<dbReference type="InterPro" id="IPR050259">
    <property type="entry name" value="SDR"/>
</dbReference>
<dbReference type="Proteomes" id="UP001369815">
    <property type="component" value="Unassembled WGS sequence"/>
</dbReference>
<dbReference type="EMBL" id="JBANMG010000006">
    <property type="protein sequence ID" value="KAK6951594.1"/>
    <property type="molecule type" value="Genomic_DNA"/>
</dbReference>
<comment type="similarity">
    <text evidence="1 6">Belongs to the short-chain dehydrogenases/reductases (SDR) family.</text>
</comment>
<keyword evidence="4" id="KW-0560">Oxidoreductase</keyword>
<evidence type="ECO:0000313" key="7">
    <source>
        <dbReference type="EMBL" id="KAK6951594.1"/>
    </source>
</evidence>
<gene>
    <name evidence="7" type="ORF">Daesc_006116</name>
</gene>
<evidence type="ECO:0000256" key="2">
    <source>
        <dbReference type="ARBA" id="ARBA00012948"/>
    </source>
</evidence>
<evidence type="ECO:0000256" key="6">
    <source>
        <dbReference type="RuleBase" id="RU000363"/>
    </source>
</evidence>
<evidence type="ECO:0000256" key="3">
    <source>
        <dbReference type="ARBA" id="ARBA00022857"/>
    </source>
</evidence>
<dbReference type="SUPFAM" id="SSF51735">
    <property type="entry name" value="NAD(P)-binding Rossmann-fold domains"/>
    <property type="match status" value="1"/>
</dbReference>
<evidence type="ECO:0000256" key="4">
    <source>
        <dbReference type="ARBA" id="ARBA00023002"/>
    </source>
</evidence>
<dbReference type="PANTHER" id="PTHR42879">
    <property type="entry name" value="3-OXOACYL-(ACYL-CARRIER-PROTEIN) REDUCTASE"/>
    <property type="match status" value="1"/>
</dbReference>
<evidence type="ECO:0000313" key="8">
    <source>
        <dbReference type="Proteomes" id="UP001369815"/>
    </source>
</evidence>
<dbReference type="Pfam" id="PF00106">
    <property type="entry name" value="adh_short"/>
    <property type="match status" value="1"/>
</dbReference>
<dbReference type="CDD" id="cd05233">
    <property type="entry name" value="SDR_c"/>
    <property type="match status" value="1"/>
</dbReference>
<comment type="caution">
    <text evidence="7">The sequence shown here is derived from an EMBL/GenBank/DDBJ whole genome shotgun (WGS) entry which is preliminary data.</text>
</comment>
<reference evidence="7 8" key="1">
    <citation type="journal article" date="2024" name="Front Chem Biol">
        <title>Unveiling the potential of Daldinia eschscholtzii MFLUCC 19-0629 through bioactivity and bioinformatics studies for enhanced sustainable agriculture production.</title>
        <authorList>
            <person name="Brooks S."/>
            <person name="Weaver J.A."/>
            <person name="Klomchit A."/>
            <person name="Alharthi S.A."/>
            <person name="Onlamun T."/>
            <person name="Nurani R."/>
            <person name="Vong T.K."/>
            <person name="Alberti F."/>
            <person name="Greco C."/>
        </authorList>
    </citation>
    <scope>NUCLEOTIDE SEQUENCE [LARGE SCALE GENOMIC DNA]</scope>
    <source>
        <strain evidence="7">MFLUCC 19-0629</strain>
    </source>
</reference>
<evidence type="ECO:0000256" key="1">
    <source>
        <dbReference type="ARBA" id="ARBA00006484"/>
    </source>
</evidence>
<name>A0AAX6MGG4_9PEZI</name>
<dbReference type="PRINTS" id="PR00080">
    <property type="entry name" value="SDRFAMILY"/>
</dbReference>
<comment type="catalytic activity">
    <reaction evidence="5">
        <text>a (3R)-hydroxyacyl-[ACP] + NADP(+) = a 3-oxoacyl-[ACP] + NADPH + H(+)</text>
        <dbReference type="Rhea" id="RHEA:17397"/>
        <dbReference type="Rhea" id="RHEA-COMP:9916"/>
        <dbReference type="Rhea" id="RHEA-COMP:9945"/>
        <dbReference type="ChEBI" id="CHEBI:15378"/>
        <dbReference type="ChEBI" id="CHEBI:57783"/>
        <dbReference type="ChEBI" id="CHEBI:58349"/>
        <dbReference type="ChEBI" id="CHEBI:78776"/>
        <dbReference type="ChEBI" id="CHEBI:78827"/>
        <dbReference type="EC" id="1.1.1.100"/>
    </reaction>
</comment>
<dbReference type="InterPro" id="IPR036291">
    <property type="entry name" value="NAD(P)-bd_dom_sf"/>
</dbReference>
<proteinExistence type="inferred from homology"/>
<dbReference type="EC" id="1.1.1.100" evidence="2"/>
<dbReference type="PRINTS" id="PR00081">
    <property type="entry name" value="GDHRDH"/>
</dbReference>
<organism evidence="7 8">
    <name type="scientific">Daldinia eschscholtzii</name>
    <dbReference type="NCBI Taxonomy" id="292717"/>
    <lineage>
        <taxon>Eukaryota</taxon>
        <taxon>Fungi</taxon>
        <taxon>Dikarya</taxon>
        <taxon>Ascomycota</taxon>
        <taxon>Pezizomycotina</taxon>
        <taxon>Sordariomycetes</taxon>
        <taxon>Xylariomycetidae</taxon>
        <taxon>Xylariales</taxon>
        <taxon>Hypoxylaceae</taxon>
        <taxon>Daldinia</taxon>
    </lineage>
</organism>
<keyword evidence="8" id="KW-1185">Reference proteome</keyword>